<dbReference type="NCBIfam" id="TIGR03725">
    <property type="entry name" value="T6A_YeaZ"/>
    <property type="match status" value="1"/>
</dbReference>
<dbReference type="GO" id="GO:0002949">
    <property type="term" value="P:tRNA threonylcarbamoyladenosine modification"/>
    <property type="evidence" value="ECO:0007669"/>
    <property type="project" value="InterPro"/>
</dbReference>
<dbReference type="Gene3D" id="3.30.420.40">
    <property type="match status" value="2"/>
</dbReference>
<dbReference type="InterPro" id="IPR043129">
    <property type="entry name" value="ATPase_NBD"/>
</dbReference>
<dbReference type="SUPFAM" id="SSF53067">
    <property type="entry name" value="Actin-like ATPase domain"/>
    <property type="match status" value="1"/>
</dbReference>
<gene>
    <name evidence="2" type="ORF">METZ01_LOCUS245080</name>
</gene>
<feature type="domain" description="Gcp-like" evidence="1">
    <location>
        <begin position="1"/>
        <end position="63"/>
    </location>
</feature>
<dbReference type="PANTHER" id="PTHR11735">
    <property type="entry name" value="TRNA N6-ADENOSINE THREONYLCARBAMOYLTRANSFERASE"/>
    <property type="match status" value="1"/>
</dbReference>
<proteinExistence type="predicted"/>
<evidence type="ECO:0000259" key="1">
    <source>
        <dbReference type="Pfam" id="PF00814"/>
    </source>
</evidence>
<dbReference type="AlphaFoldDB" id="A0A382HY15"/>
<reference evidence="2" key="1">
    <citation type="submission" date="2018-05" db="EMBL/GenBank/DDBJ databases">
        <authorList>
            <person name="Lanie J.A."/>
            <person name="Ng W.-L."/>
            <person name="Kazmierczak K.M."/>
            <person name="Andrzejewski T.M."/>
            <person name="Davidsen T.M."/>
            <person name="Wayne K.J."/>
            <person name="Tettelin H."/>
            <person name="Glass J.I."/>
            <person name="Rusch D."/>
            <person name="Podicherti R."/>
            <person name="Tsui H.-C.T."/>
            <person name="Winkler M.E."/>
        </authorList>
    </citation>
    <scope>NUCLEOTIDE SEQUENCE</scope>
</reference>
<dbReference type="GO" id="GO:0005829">
    <property type="term" value="C:cytosol"/>
    <property type="evidence" value="ECO:0007669"/>
    <property type="project" value="TreeGrafter"/>
</dbReference>
<dbReference type="EMBL" id="UINC01064002">
    <property type="protein sequence ID" value="SVB92226.1"/>
    <property type="molecule type" value="Genomic_DNA"/>
</dbReference>
<evidence type="ECO:0000313" key="2">
    <source>
        <dbReference type="EMBL" id="SVB92226.1"/>
    </source>
</evidence>
<dbReference type="PANTHER" id="PTHR11735:SF11">
    <property type="entry name" value="TRNA THREONYLCARBAMOYLADENOSINE BIOSYNTHESIS PROTEIN TSAB"/>
    <property type="match status" value="1"/>
</dbReference>
<name>A0A382HY15_9ZZZZ</name>
<protein>
    <recommendedName>
        <fullName evidence="1">Gcp-like domain-containing protein</fullName>
    </recommendedName>
</protein>
<accession>A0A382HY15</accession>
<dbReference type="InterPro" id="IPR022496">
    <property type="entry name" value="T6A_TsaB"/>
</dbReference>
<dbReference type="Pfam" id="PF00814">
    <property type="entry name" value="TsaD"/>
    <property type="match status" value="1"/>
</dbReference>
<sequence>MVKKVKQKSGFKWDQLDGIAISIGPGSFTGLRIGLSFTKGLAFSHDLPVVPVPTLTGMATDIASKSESYRIALFSHRNLFYTQLFHHSGTFPSSVDSPILWDWDTLKSRIDKEKNDVFICGGEHIISENENVLVFPAIPSAKKIGMLAHERWNEFILDNPYNLVPDYIAPFKITKRKDAVS</sequence>
<organism evidence="2">
    <name type="scientific">marine metagenome</name>
    <dbReference type="NCBI Taxonomy" id="408172"/>
    <lineage>
        <taxon>unclassified sequences</taxon>
        <taxon>metagenomes</taxon>
        <taxon>ecological metagenomes</taxon>
    </lineage>
</organism>
<dbReference type="InterPro" id="IPR000905">
    <property type="entry name" value="Gcp-like_dom"/>
</dbReference>